<evidence type="ECO:0000259" key="2">
    <source>
        <dbReference type="PROSITE" id="PS51819"/>
    </source>
</evidence>
<dbReference type="InterPro" id="IPR051785">
    <property type="entry name" value="MMCE/EMCE_epimerase"/>
</dbReference>
<accession>A0A2M9YHK9</accession>
<evidence type="ECO:0000256" key="1">
    <source>
        <dbReference type="ARBA" id="ARBA00022723"/>
    </source>
</evidence>
<dbReference type="AlphaFoldDB" id="A0A2M9YHK9"/>
<dbReference type="PANTHER" id="PTHR43048">
    <property type="entry name" value="METHYLMALONYL-COA EPIMERASE"/>
    <property type="match status" value="1"/>
</dbReference>
<gene>
    <name evidence="3" type="ORF">CH362_04350</name>
</gene>
<dbReference type="SUPFAM" id="SSF54593">
    <property type="entry name" value="Glyoxalase/Bleomycin resistance protein/Dihydroxybiphenyl dioxygenase"/>
    <property type="match status" value="1"/>
</dbReference>
<keyword evidence="1" id="KW-0479">Metal-binding</keyword>
<dbReference type="Proteomes" id="UP000231926">
    <property type="component" value="Unassembled WGS sequence"/>
</dbReference>
<dbReference type="PROSITE" id="PS51819">
    <property type="entry name" value="VOC"/>
    <property type="match status" value="1"/>
</dbReference>
<dbReference type="Gene3D" id="3.10.180.10">
    <property type="entry name" value="2,3-Dihydroxybiphenyl 1,2-Dioxygenase, domain 1"/>
    <property type="match status" value="1"/>
</dbReference>
<feature type="domain" description="VOC" evidence="2">
    <location>
        <begin position="47"/>
        <end position="186"/>
    </location>
</feature>
<sequence length="188" mass="20823">MQVNACMSTRIPKKLPTNRSINGSTAKANTKPILSQIGGSEKMAVKRMDNVAIVVEDLEATIALFTEIGLELEGQMRVEGSWADHVVGLEGMQVDMAMMKTPDGHSRLELSKFIRPKAISREPKNAPSNTIGYLRVMFAVTDIKDTVARLEKHGVTLVGKLEQYEDTYLLCYLRTPEGFIIALAEELK</sequence>
<organism evidence="3 4">
    <name type="scientific">Leptospira saintgironsiae</name>
    <dbReference type="NCBI Taxonomy" id="2023183"/>
    <lineage>
        <taxon>Bacteria</taxon>
        <taxon>Pseudomonadati</taxon>
        <taxon>Spirochaetota</taxon>
        <taxon>Spirochaetia</taxon>
        <taxon>Leptospirales</taxon>
        <taxon>Leptospiraceae</taxon>
        <taxon>Leptospira</taxon>
    </lineage>
</organism>
<evidence type="ECO:0000313" key="4">
    <source>
        <dbReference type="Proteomes" id="UP000231926"/>
    </source>
</evidence>
<dbReference type="OrthoDB" id="9795618at2"/>
<dbReference type="Pfam" id="PF13669">
    <property type="entry name" value="Glyoxalase_4"/>
    <property type="match status" value="1"/>
</dbReference>
<dbReference type="PANTHER" id="PTHR43048:SF5">
    <property type="entry name" value="BLR5325 PROTEIN"/>
    <property type="match status" value="1"/>
</dbReference>
<reference evidence="3 4" key="1">
    <citation type="submission" date="2017-07" db="EMBL/GenBank/DDBJ databases">
        <title>Leptospira spp. isolated from tropical soils.</title>
        <authorList>
            <person name="Thibeaux R."/>
            <person name="Iraola G."/>
            <person name="Ferres I."/>
            <person name="Bierque E."/>
            <person name="Girault D."/>
            <person name="Soupe-Gilbert M.-E."/>
            <person name="Picardeau M."/>
            <person name="Goarant C."/>
        </authorList>
    </citation>
    <scope>NUCLEOTIDE SEQUENCE [LARGE SCALE GENOMIC DNA]</scope>
    <source>
        <strain evidence="3 4">FH4-C-A2</strain>
    </source>
</reference>
<keyword evidence="4" id="KW-1185">Reference proteome</keyword>
<evidence type="ECO:0000313" key="3">
    <source>
        <dbReference type="EMBL" id="PJZ50990.1"/>
    </source>
</evidence>
<dbReference type="GO" id="GO:0004493">
    <property type="term" value="F:methylmalonyl-CoA epimerase activity"/>
    <property type="evidence" value="ECO:0007669"/>
    <property type="project" value="TreeGrafter"/>
</dbReference>
<protein>
    <submittedName>
        <fullName evidence="3">Glyoxalase</fullName>
    </submittedName>
</protein>
<dbReference type="GO" id="GO:0046491">
    <property type="term" value="P:L-methylmalonyl-CoA metabolic process"/>
    <property type="evidence" value="ECO:0007669"/>
    <property type="project" value="TreeGrafter"/>
</dbReference>
<name>A0A2M9YHK9_9LEPT</name>
<dbReference type="InterPro" id="IPR037523">
    <property type="entry name" value="VOC_core"/>
</dbReference>
<dbReference type="CDD" id="cd08353">
    <property type="entry name" value="VOC_like"/>
    <property type="match status" value="1"/>
</dbReference>
<dbReference type="EMBL" id="NPDR01000001">
    <property type="protein sequence ID" value="PJZ50990.1"/>
    <property type="molecule type" value="Genomic_DNA"/>
</dbReference>
<proteinExistence type="predicted"/>
<comment type="caution">
    <text evidence="3">The sequence shown here is derived from an EMBL/GenBank/DDBJ whole genome shotgun (WGS) entry which is preliminary data.</text>
</comment>
<dbReference type="InterPro" id="IPR029068">
    <property type="entry name" value="Glyas_Bleomycin-R_OHBP_Dase"/>
</dbReference>
<dbReference type="GO" id="GO:0046872">
    <property type="term" value="F:metal ion binding"/>
    <property type="evidence" value="ECO:0007669"/>
    <property type="project" value="UniProtKB-KW"/>
</dbReference>